<keyword evidence="7" id="KW-0274">FAD</keyword>
<evidence type="ECO:0000256" key="14">
    <source>
        <dbReference type="ARBA" id="ARBA00032738"/>
    </source>
</evidence>
<dbReference type="RefSeq" id="WP_126642484.1">
    <property type="nucleotide sequence ID" value="NZ_BIFH01000042.1"/>
</dbReference>
<name>A0A401Z1Y7_9ACTN</name>
<comment type="caution">
    <text evidence="17">The sequence shown here is derived from an EMBL/GenBank/DDBJ whole genome shotgun (WGS) entry which is preliminary data.</text>
</comment>
<evidence type="ECO:0000256" key="10">
    <source>
        <dbReference type="ARBA" id="ARBA00023033"/>
    </source>
</evidence>
<keyword evidence="9" id="KW-0560">Oxidoreductase</keyword>
<dbReference type="Gene3D" id="3.50.50.60">
    <property type="entry name" value="FAD/NAD(P)-binding domain"/>
    <property type="match status" value="1"/>
</dbReference>
<evidence type="ECO:0000256" key="4">
    <source>
        <dbReference type="ARBA" id="ARBA00013076"/>
    </source>
</evidence>
<dbReference type="AlphaFoldDB" id="A0A401Z1Y7"/>
<keyword evidence="6" id="KW-0285">Flavoprotein</keyword>
<evidence type="ECO:0000256" key="16">
    <source>
        <dbReference type="SAM" id="MobiDB-lite"/>
    </source>
</evidence>
<dbReference type="EMBL" id="BIFH01000042">
    <property type="protein sequence ID" value="GCE00791.1"/>
    <property type="molecule type" value="Genomic_DNA"/>
</dbReference>
<dbReference type="InterPro" id="IPR025700">
    <property type="entry name" value="Lys/Orn_oxygenase"/>
</dbReference>
<evidence type="ECO:0000256" key="2">
    <source>
        <dbReference type="ARBA" id="ARBA00004924"/>
    </source>
</evidence>
<evidence type="ECO:0000256" key="12">
    <source>
        <dbReference type="ARBA" id="ARBA00031158"/>
    </source>
</evidence>
<dbReference type="OrthoDB" id="7527071at2"/>
<accession>A0A401Z1Y7</accession>
<dbReference type="InterPro" id="IPR036188">
    <property type="entry name" value="FAD/NAD-bd_sf"/>
</dbReference>
<comment type="pathway">
    <text evidence="2">Siderophore biosynthesis.</text>
</comment>
<gene>
    <name evidence="17" type="ORF">EHYA_08517</name>
</gene>
<sequence>MTHERTVDVLAIGAGPANLSLAALAAPAATHLSLAVIEARESASWHPGLLWSNSRLQVSGVKDLVSLVDPRSRFSFLNFLREQRRLYRHLIAARDHVSRKEFDQYLTWAASLLGVEFDTRAVAVDHDGDRFRVTTNHGVVHASHLVLGVGQEPFVPPCAADLDDPRIWHSSRHTNRGLPALDKDVLLVGGGQSAAEVALDILSGRTGLPRRLTWVTGRGGLSPLDDSAFSDEWFNPRYVEYFHGLPHTRRSALLDGQHAATAGISRDLLSALYRRLYEIDYLDPPGCGHRLLSGTSLVNLAVTAEGFTCTLRDEPGTATREIHGDAVVFATGFRHRIPRFLDPIRNRLPIEGETFRVDRDYRIPWDGPDTNRIYIQNGALRSHGVADPNLSLAAWRSAVVLNSVLDKEYYHLDGEDITLSLPPSPVADFDEARFGDADFGAHTRSNASSRDPAPNAHIVERGS</sequence>
<evidence type="ECO:0000313" key="18">
    <source>
        <dbReference type="Proteomes" id="UP000286931"/>
    </source>
</evidence>
<evidence type="ECO:0000256" key="7">
    <source>
        <dbReference type="ARBA" id="ARBA00022827"/>
    </source>
</evidence>
<evidence type="ECO:0000256" key="8">
    <source>
        <dbReference type="ARBA" id="ARBA00022857"/>
    </source>
</evidence>
<dbReference type="GO" id="GO:0047091">
    <property type="term" value="F:L-lysine 6-monooxygenase (NADPH) activity"/>
    <property type="evidence" value="ECO:0007669"/>
    <property type="project" value="UniProtKB-EC"/>
</dbReference>
<dbReference type="Pfam" id="PF13434">
    <property type="entry name" value="Lys_Orn_oxgnase"/>
    <property type="match status" value="1"/>
</dbReference>
<dbReference type="EC" id="1.14.13.59" evidence="4"/>
<evidence type="ECO:0000256" key="9">
    <source>
        <dbReference type="ARBA" id="ARBA00023002"/>
    </source>
</evidence>
<keyword evidence="8" id="KW-0521">NADP</keyword>
<dbReference type="Proteomes" id="UP000286931">
    <property type="component" value="Unassembled WGS sequence"/>
</dbReference>
<evidence type="ECO:0000256" key="13">
    <source>
        <dbReference type="ARBA" id="ARBA00032493"/>
    </source>
</evidence>
<protein>
    <recommendedName>
        <fullName evidence="5">L-lysine N6-monooxygenase MbtG</fullName>
        <ecNumber evidence="4">1.14.13.59</ecNumber>
    </recommendedName>
    <alternativeName>
        <fullName evidence="14">Lysine 6-N-hydroxylase</fullName>
    </alternativeName>
    <alternativeName>
        <fullName evidence="13">Lysine N6-hydroxylase</fullName>
    </alternativeName>
    <alternativeName>
        <fullName evidence="11">Lysine-N-oxygenase</fullName>
    </alternativeName>
    <alternativeName>
        <fullName evidence="12">Mycobactin synthase protein G</fullName>
    </alternativeName>
</protein>
<dbReference type="PANTHER" id="PTHR42802:SF1">
    <property type="entry name" value="L-ORNITHINE N(5)-MONOOXYGENASE"/>
    <property type="match status" value="1"/>
</dbReference>
<evidence type="ECO:0000256" key="5">
    <source>
        <dbReference type="ARBA" id="ARBA00016406"/>
    </source>
</evidence>
<evidence type="ECO:0000256" key="1">
    <source>
        <dbReference type="ARBA" id="ARBA00001974"/>
    </source>
</evidence>
<reference evidence="17 18" key="1">
    <citation type="submission" date="2018-12" db="EMBL/GenBank/DDBJ databases">
        <title>Draft genome sequence of Embleya hyalina NBRC 13850T.</title>
        <authorList>
            <person name="Komaki H."/>
            <person name="Hosoyama A."/>
            <person name="Kimura A."/>
            <person name="Ichikawa N."/>
            <person name="Tamura T."/>
        </authorList>
    </citation>
    <scope>NUCLEOTIDE SEQUENCE [LARGE SCALE GENOMIC DNA]</scope>
    <source>
        <strain evidence="17 18">NBRC 13850</strain>
    </source>
</reference>
<dbReference type="PRINTS" id="PR00368">
    <property type="entry name" value="FADPNR"/>
</dbReference>
<comment type="catalytic activity">
    <reaction evidence="15">
        <text>L-lysine + NADPH + O2 = N(6)-hydroxy-L-lysine + NADP(+) + H2O</text>
        <dbReference type="Rhea" id="RHEA:23228"/>
        <dbReference type="ChEBI" id="CHEBI:15377"/>
        <dbReference type="ChEBI" id="CHEBI:15379"/>
        <dbReference type="ChEBI" id="CHEBI:32551"/>
        <dbReference type="ChEBI" id="CHEBI:57783"/>
        <dbReference type="ChEBI" id="CHEBI:57820"/>
        <dbReference type="ChEBI" id="CHEBI:58349"/>
        <dbReference type="EC" id="1.14.13.59"/>
    </reaction>
</comment>
<dbReference type="PANTHER" id="PTHR42802">
    <property type="entry name" value="MONOOXYGENASE"/>
    <property type="match status" value="1"/>
</dbReference>
<evidence type="ECO:0000256" key="15">
    <source>
        <dbReference type="ARBA" id="ARBA00048407"/>
    </source>
</evidence>
<comment type="cofactor">
    <cofactor evidence="1">
        <name>FAD</name>
        <dbReference type="ChEBI" id="CHEBI:57692"/>
    </cofactor>
</comment>
<evidence type="ECO:0000256" key="11">
    <source>
        <dbReference type="ARBA" id="ARBA00029939"/>
    </source>
</evidence>
<keyword evidence="18" id="KW-1185">Reference proteome</keyword>
<organism evidence="17 18">
    <name type="scientific">Embleya hyalina</name>
    <dbReference type="NCBI Taxonomy" id="516124"/>
    <lineage>
        <taxon>Bacteria</taxon>
        <taxon>Bacillati</taxon>
        <taxon>Actinomycetota</taxon>
        <taxon>Actinomycetes</taxon>
        <taxon>Kitasatosporales</taxon>
        <taxon>Streptomycetaceae</taxon>
        <taxon>Embleya</taxon>
    </lineage>
</organism>
<evidence type="ECO:0000313" key="17">
    <source>
        <dbReference type="EMBL" id="GCE00791.1"/>
    </source>
</evidence>
<keyword evidence="10 17" id="KW-0503">Monooxygenase</keyword>
<feature type="region of interest" description="Disordered" evidence="16">
    <location>
        <begin position="440"/>
        <end position="463"/>
    </location>
</feature>
<dbReference type="SUPFAM" id="SSF51905">
    <property type="entry name" value="FAD/NAD(P)-binding domain"/>
    <property type="match status" value="2"/>
</dbReference>
<evidence type="ECO:0000256" key="3">
    <source>
        <dbReference type="ARBA" id="ARBA00007588"/>
    </source>
</evidence>
<evidence type="ECO:0000256" key="6">
    <source>
        <dbReference type="ARBA" id="ARBA00022630"/>
    </source>
</evidence>
<comment type="similarity">
    <text evidence="3">Belongs to the lysine N(6)-hydroxylase/L-ornithine N(5)-oxygenase family.</text>
</comment>
<proteinExistence type="inferred from homology"/>